<dbReference type="Proteomes" id="UP000274131">
    <property type="component" value="Unassembled WGS sequence"/>
</dbReference>
<reference evidence="3" key="1">
    <citation type="submission" date="2017-02" db="UniProtKB">
        <authorList>
            <consortium name="WormBaseParasite"/>
        </authorList>
    </citation>
    <scope>IDENTIFICATION</scope>
</reference>
<evidence type="ECO:0000313" key="3">
    <source>
        <dbReference type="WBParaSite" id="EVEC_0000565701-mRNA-1"/>
    </source>
</evidence>
<dbReference type="AlphaFoldDB" id="A0A0N4V5Y7"/>
<dbReference type="WBParaSite" id="EVEC_0000565701-mRNA-1">
    <property type="protein sequence ID" value="EVEC_0000565701-mRNA-1"/>
    <property type="gene ID" value="EVEC_0000565701"/>
</dbReference>
<organism evidence="3">
    <name type="scientific">Enterobius vermicularis</name>
    <name type="common">Human pinworm</name>
    <dbReference type="NCBI Taxonomy" id="51028"/>
    <lineage>
        <taxon>Eukaryota</taxon>
        <taxon>Metazoa</taxon>
        <taxon>Ecdysozoa</taxon>
        <taxon>Nematoda</taxon>
        <taxon>Chromadorea</taxon>
        <taxon>Rhabditida</taxon>
        <taxon>Spirurina</taxon>
        <taxon>Oxyuridomorpha</taxon>
        <taxon>Oxyuroidea</taxon>
        <taxon>Oxyuridae</taxon>
        <taxon>Enterobius</taxon>
    </lineage>
</organism>
<accession>A0A0N4V5Y7</accession>
<name>A0A0N4V5Y7_ENTVE</name>
<gene>
    <name evidence="1" type="ORF">EVEC_LOCUS5268</name>
</gene>
<sequence length="32" mass="3717">MSAWTGTIFGGKNWKNSNMFIVFTMSHRLLLQ</sequence>
<evidence type="ECO:0000313" key="2">
    <source>
        <dbReference type="Proteomes" id="UP000274131"/>
    </source>
</evidence>
<keyword evidence="2" id="KW-1185">Reference proteome</keyword>
<proteinExistence type="predicted"/>
<dbReference type="EMBL" id="UXUI01008107">
    <property type="protein sequence ID" value="VDD90517.1"/>
    <property type="molecule type" value="Genomic_DNA"/>
</dbReference>
<reference evidence="1 2" key="2">
    <citation type="submission" date="2018-10" db="EMBL/GenBank/DDBJ databases">
        <authorList>
            <consortium name="Pathogen Informatics"/>
        </authorList>
    </citation>
    <scope>NUCLEOTIDE SEQUENCE [LARGE SCALE GENOMIC DNA]</scope>
</reference>
<evidence type="ECO:0000313" key="1">
    <source>
        <dbReference type="EMBL" id="VDD90517.1"/>
    </source>
</evidence>
<protein>
    <submittedName>
        <fullName evidence="1 3">Uncharacterized protein</fullName>
    </submittedName>
</protein>